<dbReference type="UniPathway" id="UPA00031">
    <property type="reaction ID" value="UER00014"/>
</dbReference>
<dbReference type="Gene3D" id="1.20.5.1300">
    <property type="match status" value="1"/>
</dbReference>
<dbReference type="Gene3D" id="3.40.50.1980">
    <property type="entry name" value="Nitrogenase molybdenum iron protein domain"/>
    <property type="match status" value="2"/>
</dbReference>
<comment type="pathway">
    <text evidence="8">Amino-acid biosynthesis; L-histidine biosynthesis; L-histidine from 5-phospho-alpha-D-ribose 1-diphosphate: step 9/9.</text>
</comment>
<feature type="binding site" evidence="8 13">
    <location>
        <position position="254"/>
    </location>
    <ligand>
        <name>Zn(2+)</name>
        <dbReference type="ChEBI" id="CHEBI:29105"/>
    </ligand>
</feature>
<keyword evidence="8 11" id="KW-0520">NAD</keyword>
<protein>
    <recommendedName>
        <fullName evidence="3 8">Histidinol dehydrogenase</fullName>
        <shortName evidence="8">HDH</shortName>
        <ecNumber evidence="3 8">1.1.1.23</ecNumber>
    </recommendedName>
</protein>
<evidence type="ECO:0000256" key="4">
    <source>
        <dbReference type="ARBA" id="ARBA00022723"/>
    </source>
</evidence>
<feature type="binding site" evidence="8 12">
    <location>
        <position position="320"/>
    </location>
    <ligand>
        <name>substrate</name>
    </ligand>
</feature>
<feature type="binding site" evidence="8 11">
    <location>
        <position position="183"/>
    </location>
    <ligand>
        <name>NAD(+)</name>
        <dbReference type="ChEBI" id="CHEBI:57540"/>
    </ligand>
</feature>
<dbReference type="GO" id="GO:0000105">
    <property type="term" value="P:L-histidine biosynthetic process"/>
    <property type="evidence" value="ECO:0007669"/>
    <property type="project" value="UniProtKB-UniRule"/>
</dbReference>
<dbReference type="EC" id="1.1.1.23" evidence="3 8"/>
<sequence>MRIERATNLNSLKRNIDQDSEAQLKAVKSILTQVREQGDAALYELTEKFDKVLLSELEVTEKEIEQAYSEVDDEMIAIIKEAAKNIEDYHVQQKKQSWFITKEDGTLLGQKVTPLDSVGVYVPGGTAAYPSSVLMGVVPAKVAGVGRIVLVSPPGKDGKLPAGVLVAARESGISAIYKAGGAQAIGALAYGTETIQKVDKIVGPGNVYVALAKREVFGTVDIDMIAGPSEIAVLADETANPVYVAADLLSQAEHDPRAAAVLVTTSEELANQVAEQVELQLKTLPRQEIARESIETYGAIYLVDSLSQGVDVINEIAPEHLEVMTEHPMELLGKIKHAGAIFLGPNSSEPVGDYFAGSNHVLPTSGTARFSSPLNVDDFTKKSSVIMYSESAIEENAKKIAAFARLEGLEAHARAVEKRLGESEHE</sequence>
<feature type="binding site" evidence="8 13">
    <location>
        <position position="353"/>
    </location>
    <ligand>
        <name>Zn(2+)</name>
        <dbReference type="ChEBI" id="CHEBI:29105"/>
    </ligand>
</feature>
<feature type="binding site" evidence="8 12">
    <location>
        <position position="254"/>
    </location>
    <ligand>
        <name>substrate</name>
    </ligand>
</feature>
<keyword evidence="16" id="KW-1185">Reference proteome</keyword>
<feature type="active site" description="Proton acceptor" evidence="8 10">
    <location>
        <position position="319"/>
    </location>
</feature>
<keyword evidence="8" id="KW-0028">Amino-acid biosynthesis</keyword>
<feature type="binding site" evidence="8 12">
    <location>
        <position position="251"/>
    </location>
    <ligand>
        <name>substrate</name>
    </ligand>
</feature>
<keyword evidence="5 8" id="KW-0862">Zinc</keyword>
<evidence type="ECO:0000256" key="14">
    <source>
        <dbReference type="RuleBase" id="RU004175"/>
    </source>
</evidence>
<dbReference type="GO" id="GO:0005829">
    <property type="term" value="C:cytosol"/>
    <property type="evidence" value="ECO:0007669"/>
    <property type="project" value="TreeGrafter"/>
</dbReference>
<proteinExistence type="inferred from homology"/>
<comment type="catalytic activity">
    <reaction evidence="7 8">
        <text>L-histidinol + 2 NAD(+) + H2O = L-histidine + 2 NADH + 3 H(+)</text>
        <dbReference type="Rhea" id="RHEA:20641"/>
        <dbReference type="ChEBI" id="CHEBI:15377"/>
        <dbReference type="ChEBI" id="CHEBI:15378"/>
        <dbReference type="ChEBI" id="CHEBI:57540"/>
        <dbReference type="ChEBI" id="CHEBI:57595"/>
        <dbReference type="ChEBI" id="CHEBI:57699"/>
        <dbReference type="ChEBI" id="CHEBI:57945"/>
        <dbReference type="EC" id="1.1.1.23"/>
    </reaction>
</comment>
<feature type="active site" description="Proton acceptor" evidence="8 10">
    <location>
        <position position="320"/>
    </location>
</feature>
<dbReference type="PROSITE" id="PS00611">
    <property type="entry name" value="HISOL_DEHYDROGENASE"/>
    <property type="match status" value="1"/>
</dbReference>
<keyword evidence="8" id="KW-0368">Histidine biosynthesis</keyword>
<evidence type="ECO:0000313" key="16">
    <source>
        <dbReference type="Proteomes" id="UP000054099"/>
    </source>
</evidence>
<evidence type="ECO:0000256" key="13">
    <source>
        <dbReference type="PIRSR" id="PIRSR000099-4"/>
    </source>
</evidence>
<dbReference type="PRINTS" id="PR00083">
    <property type="entry name" value="HOLDHDRGNASE"/>
</dbReference>
<evidence type="ECO:0000256" key="3">
    <source>
        <dbReference type="ARBA" id="ARBA00012965"/>
    </source>
</evidence>
<feature type="binding site" evidence="8 12">
    <location>
        <position position="407"/>
    </location>
    <ligand>
        <name>substrate</name>
    </ligand>
</feature>
<dbReference type="Proteomes" id="UP000054099">
    <property type="component" value="Unassembled WGS sequence"/>
</dbReference>
<dbReference type="GO" id="GO:0004399">
    <property type="term" value="F:histidinol dehydrogenase activity"/>
    <property type="evidence" value="ECO:0007669"/>
    <property type="project" value="UniProtKB-UniRule"/>
</dbReference>
<dbReference type="InterPro" id="IPR012131">
    <property type="entry name" value="Hstdl_DH"/>
</dbReference>
<dbReference type="FunFam" id="3.40.50.1980:FF:000001">
    <property type="entry name" value="Histidinol dehydrogenase"/>
    <property type="match status" value="1"/>
</dbReference>
<dbReference type="InterPro" id="IPR001692">
    <property type="entry name" value="Histidinol_DH_CS"/>
</dbReference>
<keyword evidence="4 8" id="KW-0479">Metal-binding</keyword>
<dbReference type="InterPro" id="IPR016161">
    <property type="entry name" value="Ald_DH/histidinol_DH"/>
</dbReference>
<feature type="binding site" evidence="8 13">
    <location>
        <position position="412"/>
    </location>
    <ligand>
        <name>Zn(2+)</name>
        <dbReference type="ChEBI" id="CHEBI:29105"/>
    </ligand>
</feature>
<dbReference type="RefSeq" id="WP_061971982.1">
    <property type="nucleotide sequence ID" value="NZ_FMAV01000002.1"/>
</dbReference>
<evidence type="ECO:0000256" key="8">
    <source>
        <dbReference type="HAMAP-Rule" id="MF_01024"/>
    </source>
</evidence>
<feature type="binding site" evidence="8 11">
    <location>
        <position position="121"/>
    </location>
    <ligand>
        <name>NAD(+)</name>
        <dbReference type="ChEBI" id="CHEBI:57540"/>
    </ligand>
</feature>
<dbReference type="PIRSF" id="PIRSF000099">
    <property type="entry name" value="Histidinol_dh"/>
    <property type="match status" value="1"/>
</dbReference>
<feature type="binding site" evidence="8 13">
    <location>
        <position position="251"/>
    </location>
    <ligand>
        <name>Zn(2+)</name>
        <dbReference type="ChEBI" id="CHEBI:29105"/>
    </ligand>
</feature>
<evidence type="ECO:0000256" key="7">
    <source>
        <dbReference type="ARBA" id="ARBA00049489"/>
    </source>
</evidence>
<comment type="caution">
    <text evidence="15">The sequence shown here is derived from an EMBL/GenBank/DDBJ whole genome shotgun (WGS) entry which is preliminary data.</text>
</comment>
<dbReference type="AlphaFoldDB" id="A0A0V8J7L5"/>
<feature type="binding site" evidence="8 12">
    <location>
        <position position="353"/>
    </location>
    <ligand>
        <name>substrate</name>
    </ligand>
</feature>
<dbReference type="SUPFAM" id="SSF53720">
    <property type="entry name" value="ALDH-like"/>
    <property type="match status" value="1"/>
</dbReference>
<dbReference type="PANTHER" id="PTHR21256">
    <property type="entry name" value="HISTIDINOL DEHYDROGENASE HDH"/>
    <property type="match status" value="1"/>
</dbReference>
<dbReference type="HAMAP" id="MF_01024">
    <property type="entry name" value="HisD"/>
    <property type="match status" value="1"/>
</dbReference>
<evidence type="ECO:0000256" key="1">
    <source>
        <dbReference type="ARBA" id="ARBA00003850"/>
    </source>
</evidence>
<dbReference type="GO" id="GO:0051287">
    <property type="term" value="F:NAD binding"/>
    <property type="evidence" value="ECO:0007669"/>
    <property type="project" value="InterPro"/>
</dbReference>
<dbReference type="EMBL" id="LNQN01000002">
    <property type="protein sequence ID" value="KSU83186.1"/>
    <property type="molecule type" value="Genomic_DNA"/>
</dbReference>
<feature type="binding site" evidence="8 12">
    <location>
        <position position="412"/>
    </location>
    <ligand>
        <name>substrate</name>
    </ligand>
</feature>
<dbReference type="OrthoDB" id="9805269at2"/>
<evidence type="ECO:0000313" key="15">
    <source>
        <dbReference type="EMBL" id="KSU83186.1"/>
    </source>
</evidence>
<dbReference type="GO" id="GO:0008270">
    <property type="term" value="F:zinc ion binding"/>
    <property type="evidence" value="ECO:0007669"/>
    <property type="project" value="UniProtKB-UniRule"/>
</dbReference>
<evidence type="ECO:0000256" key="6">
    <source>
        <dbReference type="ARBA" id="ARBA00023002"/>
    </source>
</evidence>
<name>A0A0V8J7L5_9BACL</name>
<dbReference type="Pfam" id="PF00815">
    <property type="entry name" value="Histidinol_dh"/>
    <property type="match status" value="1"/>
</dbReference>
<evidence type="ECO:0000256" key="10">
    <source>
        <dbReference type="PIRSR" id="PIRSR000099-1"/>
    </source>
</evidence>
<evidence type="ECO:0000256" key="11">
    <source>
        <dbReference type="PIRSR" id="PIRSR000099-2"/>
    </source>
</evidence>
<comment type="function">
    <text evidence="1 8">Catalyzes the sequential NAD-dependent oxidations of L-histidinol to L-histidinaldehyde and then to L-histidine.</text>
</comment>
<accession>A0A0V8J7L5</accession>
<evidence type="ECO:0000256" key="12">
    <source>
        <dbReference type="PIRSR" id="PIRSR000099-3"/>
    </source>
</evidence>
<feature type="binding site" evidence="8 11">
    <location>
        <position position="206"/>
    </location>
    <ligand>
        <name>NAD(+)</name>
        <dbReference type="ChEBI" id="CHEBI:57540"/>
    </ligand>
</feature>
<gene>
    <name evidence="8" type="primary">hisD</name>
    <name evidence="15" type="ORF">AS030_11420</name>
</gene>
<evidence type="ECO:0000256" key="5">
    <source>
        <dbReference type="ARBA" id="ARBA00022833"/>
    </source>
</evidence>
<organism evidence="15 16">
    <name type="scientific">Fictibacillus enclensis</name>
    <dbReference type="NCBI Taxonomy" id="1017270"/>
    <lineage>
        <taxon>Bacteria</taxon>
        <taxon>Bacillati</taxon>
        <taxon>Bacillota</taxon>
        <taxon>Bacilli</taxon>
        <taxon>Bacillales</taxon>
        <taxon>Fictibacillaceae</taxon>
        <taxon>Fictibacillus</taxon>
    </lineage>
</organism>
<dbReference type="FunFam" id="3.40.50.1980:FF:000026">
    <property type="entry name" value="Histidinol dehydrogenase"/>
    <property type="match status" value="1"/>
</dbReference>
<evidence type="ECO:0000256" key="2">
    <source>
        <dbReference type="ARBA" id="ARBA00010178"/>
    </source>
</evidence>
<feature type="binding site" evidence="8 12">
    <location>
        <position position="229"/>
    </location>
    <ligand>
        <name>substrate</name>
    </ligand>
</feature>
<dbReference type="NCBIfam" id="TIGR00069">
    <property type="entry name" value="hisD"/>
    <property type="match status" value="1"/>
</dbReference>
<comment type="cofactor">
    <cofactor evidence="8 13">
        <name>Zn(2+)</name>
        <dbReference type="ChEBI" id="CHEBI:29105"/>
    </cofactor>
    <text evidence="8 13">Binds 1 zinc ion per subunit.</text>
</comment>
<reference evidence="15 16" key="1">
    <citation type="journal article" date="2014" name="Antonie Van Leeuwenhoek">
        <title>Fictibacillus enclensis sp. nov., isolated from marine sediment.</title>
        <authorList>
            <person name="Dastager S.G."/>
            <person name="Mawlankar R."/>
            <person name="Srinivasan K."/>
            <person name="Tang S.K."/>
            <person name="Lee J.C."/>
            <person name="Ramana V.V."/>
            <person name="Shouche Y.S."/>
        </authorList>
    </citation>
    <scope>NUCLEOTIDE SEQUENCE [LARGE SCALE GENOMIC DNA]</scope>
    <source>
        <strain evidence="15 16">NIO-1003</strain>
    </source>
</reference>
<comment type="similarity">
    <text evidence="2 8 9 14">Belongs to the histidinol dehydrogenase family.</text>
</comment>
<dbReference type="CDD" id="cd06572">
    <property type="entry name" value="Histidinol_dh"/>
    <property type="match status" value="1"/>
</dbReference>
<dbReference type="PANTHER" id="PTHR21256:SF2">
    <property type="entry name" value="HISTIDINE BIOSYNTHESIS TRIFUNCTIONAL PROTEIN"/>
    <property type="match status" value="1"/>
</dbReference>
<keyword evidence="6 8" id="KW-0560">Oxidoreductase</keyword>
<evidence type="ECO:0000256" key="9">
    <source>
        <dbReference type="PIRNR" id="PIRNR000099"/>
    </source>
</evidence>
<dbReference type="InterPro" id="IPR022695">
    <property type="entry name" value="Histidinol_DH_monofunct"/>
</dbReference>